<keyword evidence="1" id="KW-1133">Transmembrane helix</keyword>
<dbReference type="InterPro" id="IPR035919">
    <property type="entry name" value="EAL_sf"/>
</dbReference>
<dbReference type="CDD" id="cd01949">
    <property type="entry name" value="GGDEF"/>
    <property type="match status" value="1"/>
</dbReference>
<dbReference type="SUPFAM" id="SSF55073">
    <property type="entry name" value="Nucleotide cyclase"/>
    <property type="match status" value="1"/>
</dbReference>
<dbReference type="SUPFAM" id="SSF141868">
    <property type="entry name" value="EAL domain-like"/>
    <property type="match status" value="1"/>
</dbReference>
<dbReference type="Proteomes" id="UP000294692">
    <property type="component" value="Unassembled WGS sequence"/>
</dbReference>
<organism evidence="4 5">
    <name type="scientific">Paracandidimonas soli</name>
    <dbReference type="NCBI Taxonomy" id="1917182"/>
    <lineage>
        <taxon>Bacteria</taxon>
        <taxon>Pseudomonadati</taxon>
        <taxon>Pseudomonadota</taxon>
        <taxon>Betaproteobacteria</taxon>
        <taxon>Burkholderiales</taxon>
        <taxon>Alcaligenaceae</taxon>
        <taxon>Paracandidimonas</taxon>
    </lineage>
</organism>
<gene>
    <name evidence="4" type="ORF">EV686_101183</name>
</gene>
<dbReference type="Gene3D" id="3.30.450.20">
    <property type="entry name" value="PAS domain"/>
    <property type="match status" value="1"/>
</dbReference>
<dbReference type="InterPro" id="IPR043128">
    <property type="entry name" value="Rev_trsase/Diguanyl_cyclase"/>
</dbReference>
<dbReference type="EMBL" id="SMBX01000001">
    <property type="protein sequence ID" value="TCV02726.1"/>
    <property type="molecule type" value="Genomic_DNA"/>
</dbReference>
<dbReference type="InterPro" id="IPR035965">
    <property type="entry name" value="PAS-like_dom_sf"/>
</dbReference>
<feature type="transmembrane region" description="Helical" evidence="1">
    <location>
        <begin position="350"/>
        <end position="374"/>
    </location>
</feature>
<dbReference type="AlphaFoldDB" id="A0A4R3VBR9"/>
<dbReference type="Pfam" id="PF00990">
    <property type="entry name" value="GGDEF"/>
    <property type="match status" value="1"/>
</dbReference>
<name>A0A4R3VBR9_9BURK</name>
<dbReference type="Pfam" id="PF13188">
    <property type="entry name" value="PAS_8"/>
    <property type="match status" value="1"/>
</dbReference>
<dbReference type="PROSITE" id="PS50883">
    <property type="entry name" value="EAL"/>
    <property type="match status" value="1"/>
</dbReference>
<evidence type="ECO:0000313" key="5">
    <source>
        <dbReference type="Proteomes" id="UP000294692"/>
    </source>
</evidence>
<dbReference type="InterPro" id="IPR052155">
    <property type="entry name" value="Biofilm_reg_signaling"/>
</dbReference>
<feature type="transmembrane region" description="Helical" evidence="1">
    <location>
        <begin position="21"/>
        <end position="46"/>
    </location>
</feature>
<feature type="transmembrane region" description="Helical" evidence="1">
    <location>
        <begin position="295"/>
        <end position="314"/>
    </location>
</feature>
<comment type="caution">
    <text evidence="4">The sequence shown here is derived from an EMBL/GenBank/DDBJ whole genome shotgun (WGS) entry which is preliminary data.</text>
</comment>
<dbReference type="SMART" id="SM00052">
    <property type="entry name" value="EAL"/>
    <property type="match status" value="1"/>
</dbReference>
<feature type="domain" description="GGDEF" evidence="3">
    <location>
        <begin position="558"/>
        <end position="690"/>
    </location>
</feature>
<proteinExistence type="predicted"/>
<feature type="transmembrane region" description="Helical" evidence="1">
    <location>
        <begin position="380"/>
        <end position="399"/>
    </location>
</feature>
<dbReference type="PANTHER" id="PTHR44757">
    <property type="entry name" value="DIGUANYLATE CYCLASE DGCP"/>
    <property type="match status" value="1"/>
</dbReference>
<dbReference type="NCBIfam" id="TIGR00254">
    <property type="entry name" value="GGDEF"/>
    <property type="match status" value="1"/>
</dbReference>
<evidence type="ECO:0000256" key="1">
    <source>
        <dbReference type="SAM" id="Phobius"/>
    </source>
</evidence>
<dbReference type="InterPro" id="IPR001633">
    <property type="entry name" value="EAL_dom"/>
</dbReference>
<evidence type="ECO:0000313" key="4">
    <source>
        <dbReference type="EMBL" id="TCV02726.1"/>
    </source>
</evidence>
<dbReference type="CDD" id="cd01948">
    <property type="entry name" value="EAL"/>
    <property type="match status" value="1"/>
</dbReference>
<dbReference type="SMART" id="SM00267">
    <property type="entry name" value="GGDEF"/>
    <property type="match status" value="1"/>
</dbReference>
<feature type="transmembrane region" description="Helical" evidence="1">
    <location>
        <begin position="266"/>
        <end position="283"/>
    </location>
</feature>
<protein>
    <submittedName>
        <fullName evidence="4">Diguanylate cyclase/phosphodiesterase</fullName>
    </submittedName>
</protein>
<dbReference type="InterPro" id="IPR000014">
    <property type="entry name" value="PAS"/>
</dbReference>
<feature type="transmembrane region" description="Helical" evidence="1">
    <location>
        <begin position="199"/>
        <end position="219"/>
    </location>
</feature>
<keyword evidence="1" id="KW-0812">Transmembrane</keyword>
<feature type="transmembrane region" description="Helical" evidence="1">
    <location>
        <begin position="226"/>
        <end position="246"/>
    </location>
</feature>
<evidence type="ECO:0000259" key="3">
    <source>
        <dbReference type="PROSITE" id="PS50887"/>
    </source>
</evidence>
<feature type="domain" description="EAL" evidence="2">
    <location>
        <begin position="700"/>
        <end position="955"/>
    </location>
</feature>
<keyword evidence="5" id="KW-1185">Reference proteome</keyword>
<reference evidence="4 5" key="1">
    <citation type="submission" date="2019-03" db="EMBL/GenBank/DDBJ databases">
        <title>Genomic Encyclopedia of Type Strains, Phase IV (KMG-IV): sequencing the most valuable type-strain genomes for metagenomic binning, comparative biology and taxonomic classification.</title>
        <authorList>
            <person name="Goeker M."/>
        </authorList>
    </citation>
    <scope>NUCLEOTIDE SEQUENCE [LARGE SCALE GENOMIC DNA]</scope>
    <source>
        <strain evidence="4 5">DSM 100048</strain>
    </source>
</reference>
<evidence type="ECO:0000259" key="2">
    <source>
        <dbReference type="PROSITE" id="PS50883"/>
    </source>
</evidence>
<dbReference type="InterPro" id="IPR029787">
    <property type="entry name" value="Nucleotide_cyclase"/>
</dbReference>
<keyword evidence="1" id="KW-0472">Membrane</keyword>
<sequence length="974" mass="108125">MGLLDVLRSNGRKNDASALDRLIYVFAIYAVPLVIVLFSLVALLSFNSIYDTKQGSPLAFRLATDPLKTQTPGQALDLLGASGANVLSFPLEKALPYWMIVNVPPREHDSRIAVEVPSRQVRSLQCWDADHLTLIGSANRNVVDGMVRHAKAGFIFQLDSSTLTTRVLCEVTAQRNMQLTASLWPMEDMIRSINQFHRITGLLEGGLLTVAAFILIIAFINREWVYVLFAAWMIGNLRLGAMAMGWDDQWLGNSIPQEWLPRLRQITVAIHFLLTYTLFTRIFHRSLLPLLQSRALLLVQGTGLLLLLAALVLSEQAFLPVMWAATSLGIVTIALLLGHSIYMTHSRVETLHVVSLSMALCVMLSGVMLFAFGGSRFIDTLNAVITLLLSNLMVAVAIAERLRRESRDKEHAQSELIGNFAVTPIGMFTLDASRHITRANPVFERILGLSLADQASSPLWTDLLPDVDWEELDQKTRRGDGVEIRWPDELSDNHKTLLVKAAIVDEKIEGSIQDISSHTATIQHLRQLADNDPLTDALNRRGIEKALDASLQALTKGQPCALAYLDLDHFKRVNSLFGHTTGDEVLKQVCQRVMQAISEQDQMGRLSDNEFIVLFPNTTIGDARVGAQRIIDALHAAPFQIGPRSIQVKGTVGVIEVTESMQAKDAISAASRACRDAQKIHQDIISYDHNANELLEHSEELRLFSELEGGLSPKGLYLEMQPIVSLRNPFGAMDFEALLRVRDSAGKLIPTGKIIASAEESGTISIIDKWVFSATLEWLDKHRGQLSQTSFVCINMSGVSLNDQRFIEAFFDILAQYEHLTHLVCVEITEGVALHDLEKTRVFMHRLQQKGVRIALDDFGAGYSSFSYLASLPADAIKIDGALIRGMTNNPANVAVVRTIIELARNLGMKSIVEWVEDNATLSMLWDMEVDYVQGYGVVRPQPPSNLLKASTMADLIANPDTLTLMQERIKRRP</sequence>
<dbReference type="OrthoDB" id="9813903at2"/>
<dbReference type="PANTHER" id="PTHR44757:SF2">
    <property type="entry name" value="BIOFILM ARCHITECTURE MAINTENANCE PROTEIN MBAA"/>
    <property type="match status" value="1"/>
</dbReference>
<dbReference type="Pfam" id="PF00563">
    <property type="entry name" value="EAL"/>
    <property type="match status" value="1"/>
</dbReference>
<dbReference type="PROSITE" id="PS50887">
    <property type="entry name" value="GGDEF"/>
    <property type="match status" value="1"/>
</dbReference>
<accession>A0A4R3VBR9</accession>
<dbReference type="RefSeq" id="WP_132472529.1">
    <property type="nucleotide sequence ID" value="NZ_JBHRVM010000001.1"/>
</dbReference>
<dbReference type="InterPro" id="IPR000160">
    <property type="entry name" value="GGDEF_dom"/>
</dbReference>
<dbReference type="SUPFAM" id="SSF55785">
    <property type="entry name" value="PYP-like sensor domain (PAS domain)"/>
    <property type="match status" value="1"/>
</dbReference>
<dbReference type="Gene3D" id="3.20.20.450">
    <property type="entry name" value="EAL domain"/>
    <property type="match status" value="1"/>
</dbReference>
<feature type="transmembrane region" description="Helical" evidence="1">
    <location>
        <begin position="320"/>
        <end position="338"/>
    </location>
</feature>
<dbReference type="Gene3D" id="3.30.70.270">
    <property type="match status" value="1"/>
</dbReference>